<dbReference type="PANTHER" id="PTHR46825:SF7">
    <property type="entry name" value="D-ALANYL-D-ALANINE CARBOXYPEPTIDASE"/>
    <property type="match status" value="1"/>
</dbReference>
<gene>
    <name evidence="2" type="ORF">H5P30_19960</name>
</gene>
<dbReference type="InterPro" id="IPR012338">
    <property type="entry name" value="Beta-lactam/transpept-like"/>
</dbReference>
<dbReference type="SUPFAM" id="SSF56601">
    <property type="entry name" value="beta-lactamase/transpeptidase-like"/>
    <property type="match status" value="1"/>
</dbReference>
<feature type="domain" description="Beta-lactamase-related" evidence="1">
    <location>
        <begin position="31"/>
        <end position="337"/>
    </location>
</feature>
<reference evidence="2 3" key="1">
    <citation type="submission" date="2020-07" db="EMBL/GenBank/DDBJ databases">
        <authorList>
            <person name="Feng X."/>
        </authorList>
    </citation>
    <scope>NUCLEOTIDE SEQUENCE [LARGE SCALE GENOMIC DNA]</scope>
    <source>
        <strain evidence="2 3">JCM14086</strain>
    </source>
</reference>
<dbReference type="Pfam" id="PF00144">
    <property type="entry name" value="Beta-lactamase"/>
    <property type="match status" value="1"/>
</dbReference>
<proteinExistence type="predicted"/>
<evidence type="ECO:0000313" key="2">
    <source>
        <dbReference type="EMBL" id="MBC2604064.1"/>
    </source>
</evidence>
<keyword evidence="3" id="KW-1185">Reference proteome</keyword>
<protein>
    <submittedName>
        <fullName evidence="2">Beta-lactamase family protein</fullName>
    </submittedName>
</protein>
<dbReference type="Proteomes" id="UP000525652">
    <property type="component" value="Unassembled WGS sequence"/>
</dbReference>
<dbReference type="InterPro" id="IPR050491">
    <property type="entry name" value="AmpC-like"/>
</dbReference>
<organism evidence="2 3">
    <name type="scientific">Puniceicoccus vermicola</name>
    <dbReference type="NCBI Taxonomy" id="388746"/>
    <lineage>
        <taxon>Bacteria</taxon>
        <taxon>Pseudomonadati</taxon>
        <taxon>Verrucomicrobiota</taxon>
        <taxon>Opitutia</taxon>
        <taxon>Puniceicoccales</taxon>
        <taxon>Puniceicoccaceae</taxon>
        <taxon>Puniceicoccus</taxon>
    </lineage>
</organism>
<dbReference type="PANTHER" id="PTHR46825">
    <property type="entry name" value="D-ALANYL-D-ALANINE-CARBOXYPEPTIDASE/ENDOPEPTIDASE AMPH"/>
    <property type="match status" value="1"/>
</dbReference>
<sequence>MRFSLFLISILAPFTHPTKASERDFSHFQEDLESFREENGLTSMVVGVWRQGEPAFREAFGTSMPGTPADLSMKFRAGGTCLTSVTAVLLKTVESGKVSLDDTIEKWMPDLPKSDEVTLRMLANCTAGYGDYVPNEEFISVFEENPFRFFTPEELIDYGLDGGMSYEPGTDWAYSHTTFVILGMILEKIHGKPVPQLLEEMVFTPLELSDTVYTPGPALEAPILHAYTTERGPFEDSTFWNPSWTSYSGSIASTVDDVAGIFRSIGAAELISPESLAEMIAPTTVGLGRNTKERYYGMGLGVMGDWIMQNPNFGGYRGIILYNMKTDVTVVAFVTLGSQTDPNTHYGMKLMPLLMQQ</sequence>
<name>A0A7X1B1U5_9BACT</name>
<dbReference type="InterPro" id="IPR001466">
    <property type="entry name" value="Beta-lactam-related"/>
</dbReference>
<comment type="caution">
    <text evidence="2">The sequence shown here is derived from an EMBL/GenBank/DDBJ whole genome shotgun (WGS) entry which is preliminary data.</text>
</comment>
<dbReference type="EMBL" id="JACHVA010000138">
    <property type="protein sequence ID" value="MBC2604064.1"/>
    <property type="molecule type" value="Genomic_DNA"/>
</dbReference>
<evidence type="ECO:0000259" key="1">
    <source>
        <dbReference type="Pfam" id="PF00144"/>
    </source>
</evidence>
<evidence type="ECO:0000313" key="3">
    <source>
        <dbReference type="Proteomes" id="UP000525652"/>
    </source>
</evidence>
<accession>A0A7X1B1U5</accession>
<dbReference type="RefSeq" id="WP_185694681.1">
    <property type="nucleotide sequence ID" value="NZ_JACHVA010000138.1"/>
</dbReference>
<dbReference type="Gene3D" id="3.40.710.10">
    <property type="entry name" value="DD-peptidase/beta-lactamase superfamily"/>
    <property type="match status" value="1"/>
</dbReference>
<dbReference type="AlphaFoldDB" id="A0A7X1B1U5"/>